<dbReference type="Pfam" id="PF09665">
    <property type="entry name" value="RE_Alw26IDE"/>
    <property type="match status" value="1"/>
</dbReference>
<dbReference type="EMBL" id="QLSZ01000003">
    <property type="protein sequence ID" value="RAR73874.1"/>
    <property type="molecule type" value="Genomic_DNA"/>
</dbReference>
<sequence length="537" mass="62702">MRKEILITNYYPEKLKEARELSGLSIEDVENEGLVDAEQLSLFETDNPITPIDIFLLGLLLNLYEDKAIENGKDKLDISLTSDIMYPHPNGLQYQKDIVNSNNFKGFPYTTNAQGNINWMTTIKTPQGKARMEFWQEKLISFNLEATNVMEAGFRQKVAFLNHPTKQHVCLFTGQTLFIDYRYPAPSRIDLINKSYDEAFKYYDLDILQLASVLYEIDECKLFCEVFNISIDFKELPELIDYLQEEYINKEKRGYVSPGVMSNSPDRLDGFHSYNSDVRDVCDTGRRKENLRRYTQDRRVYEKWSDGDWKMADRLYAEFVKNGVSPDHIGPMSLGFAHRPKFHPMTSKENSSKGNRMTLNDVKVLIADEDKGETVVSWHSKFIWDKLKNKVKVDEDALLLSSLMRKNLHHVLILLSIIYEKGHQKFLEGYLNPEYSFYDYKFEGFNPMTGEYKNVIRKEVTGKNQQNNVERYFRIAFDTLVEYMTKENRKGKIWNSEEIDKEIELILEPLASKKYDEAKDQLNKILSLLADLAASNW</sequence>
<comment type="caution">
    <text evidence="1">The sequence shown here is derived from an EMBL/GenBank/DDBJ whole genome shotgun (WGS) entry which is preliminary data.</text>
</comment>
<keyword evidence="1" id="KW-0378">Hydrolase</keyword>
<dbReference type="OrthoDB" id="7051980at2"/>
<accession>A0A328YKN4</accession>
<keyword evidence="2" id="KW-1185">Reference proteome</keyword>
<keyword evidence="1" id="KW-0540">Nuclease</keyword>
<keyword evidence="1" id="KW-0255">Endonuclease</keyword>
<dbReference type="GO" id="GO:0004519">
    <property type="term" value="F:endonuclease activity"/>
    <property type="evidence" value="ECO:0007669"/>
    <property type="project" value="UniProtKB-KW"/>
</dbReference>
<dbReference type="Proteomes" id="UP000248840">
    <property type="component" value="Unassembled WGS sequence"/>
</dbReference>
<evidence type="ECO:0000313" key="1">
    <source>
        <dbReference type="EMBL" id="RAR73874.1"/>
    </source>
</evidence>
<name>A0A328YKN4_9FLAO</name>
<evidence type="ECO:0000313" key="2">
    <source>
        <dbReference type="Proteomes" id="UP000248840"/>
    </source>
</evidence>
<dbReference type="InterPro" id="IPR014328">
    <property type="entry name" value="Restrct_endonuc_II_Alw26I"/>
</dbReference>
<protein>
    <submittedName>
        <fullName evidence="1">Alw26I/Eco31I/Esp3I family type II restriction endonuclease</fullName>
    </submittedName>
</protein>
<organism evidence="1 2">
    <name type="scientific">Flavobacterium aciduliphilum</name>
    <dbReference type="NCBI Taxonomy" id="1101402"/>
    <lineage>
        <taxon>Bacteria</taxon>
        <taxon>Pseudomonadati</taxon>
        <taxon>Bacteroidota</taxon>
        <taxon>Flavobacteriia</taxon>
        <taxon>Flavobacteriales</taxon>
        <taxon>Flavobacteriaceae</taxon>
        <taxon>Flavobacterium</taxon>
    </lineage>
</organism>
<proteinExistence type="predicted"/>
<dbReference type="RefSeq" id="WP_112112672.1">
    <property type="nucleotide sequence ID" value="NZ_QLSZ01000003.1"/>
</dbReference>
<dbReference type="AlphaFoldDB" id="A0A328YKN4"/>
<gene>
    <name evidence="1" type="ORF">CLV55_103193</name>
</gene>
<reference evidence="1 2" key="1">
    <citation type="submission" date="2018-06" db="EMBL/GenBank/DDBJ databases">
        <title>Genomic Encyclopedia of Archaeal and Bacterial Type Strains, Phase II (KMG-II): from individual species to whole genera.</title>
        <authorList>
            <person name="Goeker M."/>
        </authorList>
    </citation>
    <scope>NUCLEOTIDE SEQUENCE [LARGE SCALE GENOMIC DNA]</scope>
    <source>
        <strain evidence="1 2">DSM 25663</strain>
    </source>
</reference>